<dbReference type="GO" id="GO:0004053">
    <property type="term" value="F:arginase activity"/>
    <property type="evidence" value="ECO:0007669"/>
    <property type="project" value="TreeGrafter"/>
</dbReference>
<dbReference type="PANTHER" id="PTHR43782:SF3">
    <property type="entry name" value="ARGINASE"/>
    <property type="match status" value="1"/>
</dbReference>
<accession>A0A6P7TXU8</accession>
<keyword evidence="2" id="KW-0378">Hydrolase</keyword>
<dbReference type="GO" id="GO:0005634">
    <property type="term" value="C:nucleus"/>
    <property type="evidence" value="ECO:0007669"/>
    <property type="project" value="TreeGrafter"/>
</dbReference>
<organism evidence="5 6">
    <name type="scientific">Octopus sinensis</name>
    <name type="common">East Asian common octopus</name>
    <dbReference type="NCBI Taxonomy" id="2607531"/>
    <lineage>
        <taxon>Eukaryota</taxon>
        <taxon>Metazoa</taxon>
        <taxon>Spiralia</taxon>
        <taxon>Lophotrochozoa</taxon>
        <taxon>Mollusca</taxon>
        <taxon>Cephalopoda</taxon>
        <taxon>Coleoidea</taxon>
        <taxon>Octopodiformes</taxon>
        <taxon>Octopoda</taxon>
        <taxon>Incirrata</taxon>
        <taxon>Octopodidae</taxon>
        <taxon>Octopus</taxon>
    </lineage>
</organism>
<evidence type="ECO:0000256" key="4">
    <source>
        <dbReference type="PROSITE-ProRule" id="PRU00742"/>
    </source>
</evidence>
<dbReference type="RefSeq" id="XP_029654740.1">
    <property type="nucleotide sequence ID" value="XM_029798880.1"/>
</dbReference>
<reference evidence="6" key="1">
    <citation type="submission" date="2025-08" db="UniProtKB">
        <authorList>
            <consortium name="RefSeq"/>
        </authorList>
    </citation>
    <scope>IDENTIFICATION</scope>
</reference>
<keyword evidence="3" id="KW-0464">Manganese</keyword>
<dbReference type="GO" id="GO:0005829">
    <property type="term" value="C:cytosol"/>
    <property type="evidence" value="ECO:0007669"/>
    <property type="project" value="TreeGrafter"/>
</dbReference>
<evidence type="ECO:0000256" key="2">
    <source>
        <dbReference type="ARBA" id="ARBA00022801"/>
    </source>
</evidence>
<dbReference type="InterPro" id="IPR006035">
    <property type="entry name" value="Ureohydrolase"/>
</dbReference>
<dbReference type="PRINTS" id="PR00116">
    <property type="entry name" value="ARGINASE"/>
</dbReference>
<dbReference type="SUPFAM" id="SSF52768">
    <property type="entry name" value="Arginase/deacetylase"/>
    <property type="match status" value="1"/>
</dbReference>
<dbReference type="PROSITE" id="PS51409">
    <property type="entry name" value="ARGINASE_2"/>
    <property type="match status" value="1"/>
</dbReference>
<dbReference type="Gene3D" id="3.40.800.10">
    <property type="entry name" value="Ureohydrolase domain"/>
    <property type="match status" value="1"/>
</dbReference>
<evidence type="ECO:0000256" key="3">
    <source>
        <dbReference type="ARBA" id="ARBA00023211"/>
    </source>
</evidence>
<keyword evidence="1" id="KW-0479">Metal-binding</keyword>
<evidence type="ECO:0000256" key="1">
    <source>
        <dbReference type="ARBA" id="ARBA00022723"/>
    </source>
</evidence>
<proteinExistence type="inferred from homology"/>
<gene>
    <name evidence="6" type="primary">LOC115228250</name>
</gene>
<dbReference type="Proteomes" id="UP000515154">
    <property type="component" value="Unplaced"/>
</dbReference>
<sequence>MENKDNTIGYVGVPMVRGQISQICARSTRENRQSIFIGGDHSMAAGTIHGHLQSNPDACLLWIDAHADFNVPQESPTKNIHGMVMGLFCNESNKYVKFPPSFDWLTPCFFSQTTKAAAFSMQEVVKFGIPKVLEMALDHINPNRDRPIHVSWDIDSLDPSFIPSTGTAKENVFTRKSLSYSFGNNFTDIFI</sequence>
<keyword evidence="5" id="KW-1185">Reference proteome</keyword>
<name>A0A6P7TXU8_9MOLL</name>
<evidence type="ECO:0000313" key="6">
    <source>
        <dbReference type="RefSeq" id="XP_029654740.1"/>
    </source>
</evidence>
<evidence type="ECO:0000313" key="5">
    <source>
        <dbReference type="Proteomes" id="UP000515154"/>
    </source>
</evidence>
<protein>
    <submittedName>
        <fullName evidence="6">Arginase-1-like</fullName>
    </submittedName>
</protein>
<dbReference type="AlphaFoldDB" id="A0A6P7TXU8"/>
<dbReference type="InterPro" id="IPR023696">
    <property type="entry name" value="Ureohydrolase_dom_sf"/>
</dbReference>
<dbReference type="PANTHER" id="PTHR43782">
    <property type="entry name" value="ARGINASE"/>
    <property type="match status" value="1"/>
</dbReference>
<dbReference type="Pfam" id="PF00491">
    <property type="entry name" value="Arginase"/>
    <property type="match status" value="1"/>
</dbReference>
<dbReference type="KEGG" id="osn:115228250"/>
<dbReference type="GO" id="GO:0030145">
    <property type="term" value="F:manganese ion binding"/>
    <property type="evidence" value="ECO:0007669"/>
    <property type="project" value="TreeGrafter"/>
</dbReference>
<comment type="similarity">
    <text evidence="4">Belongs to the arginase family.</text>
</comment>